<dbReference type="Pfam" id="PF13482">
    <property type="entry name" value="RNase_H_2"/>
    <property type="match status" value="1"/>
</dbReference>
<evidence type="ECO:0000313" key="5">
    <source>
        <dbReference type="Proteomes" id="UP000034752"/>
    </source>
</evidence>
<feature type="domain" description="DUF83" evidence="2">
    <location>
        <begin position="56"/>
        <end position="149"/>
    </location>
</feature>
<dbReference type="InterPro" id="IPR019993">
    <property type="entry name" value="RecB_nuclease_TM0106_put"/>
</dbReference>
<dbReference type="Pfam" id="PF01930">
    <property type="entry name" value="Cas_Cas4"/>
    <property type="match status" value="1"/>
</dbReference>
<proteinExistence type="predicted"/>
<evidence type="ECO:0000313" key="4">
    <source>
        <dbReference type="EMBL" id="KKT51868.1"/>
    </source>
</evidence>
<dbReference type="InterPro" id="IPR022765">
    <property type="entry name" value="Dna2/Cas4_DUF83"/>
</dbReference>
<name>A0A0G1HZ61_UNCK3</name>
<dbReference type="EMBL" id="LCIJ01000024">
    <property type="protein sequence ID" value="KKT51868.1"/>
    <property type="molecule type" value="Genomic_DNA"/>
</dbReference>
<dbReference type="Proteomes" id="UP000034752">
    <property type="component" value="Unassembled WGS sequence"/>
</dbReference>
<evidence type="ECO:0000256" key="1">
    <source>
        <dbReference type="SAM" id="MobiDB-lite"/>
    </source>
</evidence>
<dbReference type="AlphaFoldDB" id="A0A0G1HZ61"/>
<gene>
    <name evidence="4" type="ORF">VE96_C0024G0005</name>
</gene>
<organism evidence="4 5">
    <name type="scientific">candidate division Kazan bacterium GW2011_GWA1_44_22</name>
    <dbReference type="NCBI Taxonomy" id="1620410"/>
    <lineage>
        <taxon>Bacteria</taxon>
        <taxon>Bacteria division Kazan-3B-28</taxon>
    </lineage>
</organism>
<dbReference type="InterPro" id="IPR011604">
    <property type="entry name" value="PDDEXK-like_dom_sf"/>
</dbReference>
<dbReference type="Gene3D" id="3.90.320.10">
    <property type="match status" value="1"/>
</dbReference>
<evidence type="ECO:0000259" key="3">
    <source>
        <dbReference type="Pfam" id="PF13482"/>
    </source>
</evidence>
<feature type="region of interest" description="Disordered" evidence="1">
    <location>
        <begin position="261"/>
        <end position="307"/>
    </location>
</feature>
<dbReference type="SUPFAM" id="SSF53098">
    <property type="entry name" value="Ribonuclease H-like"/>
    <property type="match status" value="1"/>
</dbReference>
<evidence type="ECO:0000259" key="2">
    <source>
        <dbReference type="Pfam" id="PF01930"/>
    </source>
</evidence>
<dbReference type="InterPro" id="IPR038720">
    <property type="entry name" value="YprB_RNase_H-like_dom"/>
</dbReference>
<accession>A0A0G1HZ61</accession>
<dbReference type="PATRIC" id="fig|1620410.3.peg.351"/>
<feature type="domain" description="YprB ribonuclease H-like" evidence="3">
    <location>
        <begin position="313"/>
        <end position="459"/>
    </location>
</feature>
<sequence length="464" mass="53596">MLKAKALAKTLELMKSGSELIYQGEIETEIDGFIWRGRPDLLQKIPGESKFGNWFYIPVDIKSSNEMNPDHKFQLAFYAEVLEKIQGHLPHQVAIINKEKQRKVLPIDSELMEKMHARANQILTILAGQKPTLHYRGGCKQSPWGQMCLQDCEAVNDAALVYNVRESTLDKLREAGFETVTELAGLDPDKPQYKISADTWKRIVLQAQSLQKNDLIWLGEPNIPTTNYPIYFDIEGDPLLGVDYLFGFWIGNNPDCHPQPACEAQQDWGSRQEQKQKDINLPGFPNNSDLSERNIGSGMTKECGQNDTKTMGQKGQFVYFLAKQPEDEKQMWQKFLAWLPTLPENYLVYHYAPYEKIHLDLLEKKYGGSPELNKFRSKLIDLFEVVKNSVIFPLYFYSIKDLAKSRFVNYKWRHQKAGGAQSIFWYEKWLETGDEKVLQDILDYNEDDVIATEHLLNWLQKSDV</sequence>
<protein>
    <submittedName>
        <fullName evidence="4">Putative RecB family nuclease</fullName>
    </submittedName>
</protein>
<dbReference type="NCBIfam" id="TIGR03491">
    <property type="entry name" value="TM0106 family RecB-like putative nuclease"/>
    <property type="match status" value="2"/>
</dbReference>
<dbReference type="InterPro" id="IPR012337">
    <property type="entry name" value="RNaseH-like_sf"/>
</dbReference>
<reference evidence="4 5" key="1">
    <citation type="journal article" date="2015" name="Nature">
        <title>rRNA introns, odd ribosomes, and small enigmatic genomes across a large radiation of phyla.</title>
        <authorList>
            <person name="Brown C.T."/>
            <person name="Hug L.A."/>
            <person name="Thomas B.C."/>
            <person name="Sharon I."/>
            <person name="Castelle C.J."/>
            <person name="Singh A."/>
            <person name="Wilkins M.J."/>
            <person name="Williams K.H."/>
            <person name="Banfield J.F."/>
        </authorList>
    </citation>
    <scope>NUCLEOTIDE SEQUENCE [LARGE SCALE GENOMIC DNA]</scope>
</reference>
<comment type="caution">
    <text evidence="4">The sequence shown here is derived from an EMBL/GenBank/DDBJ whole genome shotgun (WGS) entry which is preliminary data.</text>
</comment>